<evidence type="ECO:0000256" key="6">
    <source>
        <dbReference type="SAM" id="MobiDB-lite"/>
    </source>
</evidence>
<dbReference type="PANTHER" id="PTHR46140">
    <property type="entry name" value="VACUOLAR TRANSPORTER CHAPERONE 1-RELATED"/>
    <property type="match status" value="1"/>
</dbReference>
<feature type="region of interest" description="Disordered" evidence="6">
    <location>
        <begin position="636"/>
        <end position="666"/>
    </location>
</feature>
<name>A0A8H7SGH3_9FUNG</name>
<feature type="compositionally biased region" description="Basic and acidic residues" evidence="6">
    <location>
        <begin position="493"/>
        <end position="513"/>
    </location>
</feature>
<keyword evidence="4" id="KW-1133">Transmembrane helix</keyword>
<evidence type="ECO:0000256" key="5">
    <source>
        <dbReference type="ARBA" id="ARBA00023136"/>
    </source>
</evidence>
<dbReference type="GO" id="GO:0006799">
    <property type="term" value="P:polyphosphate biosynthetic process"/>
    <property type="evidence" value="ECO:0007669"/>
    <property type="project" value="UniProtKB-ARBA"/>
</dbReference>
<organism evidence="8 9">
    <name type="scientific">Circinella minor</name>
    <dbReference type="NCBI Taxonomy" id="1195481"/>
    <lineage>
        <taxon>Eukaryota</taxon>
        <taxon>Fungi</taxon>
        <taxon>Fungi incertae sedis</taxon>
        <taxon>Mucoromycota</taxon>
        <taxon>Mucoromycotina</taxon>
        <taxon>Mucoromycetes</taxon>
        <taxon>Mucorales</taxon>
        <taxon>Lichtheimiaceae</taxon>
        <taxon>Circinella</taxon>
    </lineage>
</organism>
<keyword evidence="9" id="KW-1185">Reference proteome</keyword>
<evidence type="ECO:0000313" key="8">
    <source>
        <dbReference type="EMBL" id="KAG2228135.1"/>
    </source>
</evidence>
<feature type="region of interest" description="Disordered" evidence="6">
    <location>
        <begin position="258"/>
        <end position="281"/>
    </location>
</feature>
<feature type="compositionally biased region" description="Polar residues" evidence="6">
    <location>
        <begin position="892"/>
        <end position="902"/>
    </location>
</feature>
<feature type="compositionally biased region" description="Polar residues" evidence="6">
    <location>
        <begin position="346"/>
        <end position="359"/>
    </location>
</feature>
<dbReference type="Pfam" id="PF09359">
    <property type="entry name" value="VTC"/>
    <property type="match status" value="1"/>
</dbReference>
<evidence type="ECO:0000259" key="7">
    <source>
        <dbReference type="PROSITE" id="PS51382"/>
    </source>
</evidence>
<dbReference type="EMBL" id="JAEPRB010000002">
    <property type="protein sequence ID" value="KAG2228135.1"/>
    <property type="molecule type" value="Genomic_DNA"/>
</dbReference>
<evidence type="ECO:0000313" key="9">
    <source>
        <dbReference type="Proteomes" id="UP000646827"/>
    </source>
</evidence>
<feature type="region of interest" description="Disordered" evidence="6">
    <location>
        <begin position="935"/>
        <end position="958"/>
    </location>
</feature>
<keyword evidence="3" id="KW-0812">Transmembrane</keyword>
<feature type="region of interest" description="Disordered" evidence="6">
    <location>
        <begin position="803"/>
        <end position="834"/>
    </location>
</feature>
<dbReference type="Gene3D" id="3.20.100.30">
    <property type="entry name" value="VTC, catalytic tunnel domain"/>
    <property type="match status" value="1"/>
</dbReference>
<feature type="compositionally biased region" description="Low complexity" evidence="6">
    <location>
        <begin position="803"/>
        <end position="831"/>
    </location>
</feature>
<feature type="non-terminal residue" evidence="8">
    <location>
        <position position="1"/>
    </location>
</feature>
<dbReference type="InterPro" id="IPR051572">
    <property type="entry name" value="VTC_Complex_Subunit"/>
</dbReference>
<feature type="compositionally biased region" description="Polar residues" evidence="6">
    <location>
        <begin position="258"/>
        <end position="269"/>
    </location>
</feature>
<gene>
    <name evidence="8" type="ORF">INT45_009181</name>
</gene>
<dbReference type="GO" id="GO:0005774">
    <property type="term" value="C:vacuolar membrane"/>
    <property type="evidence" value="ECO:0007669"/>
    <property type="project" value="UniProtKB-SubCell"/>
</dbReference>
<dbReference type="InterPro" id="IPR004331">
    <property type="entry name" value="SPX_dom"/>
</dbReference>
<feature type="region of interest" description="Disordered" evidence="6">
    <location>
        <begin position="485"/>
        <end position="514"/>
    </location>
</feature>
<accession>A0A8H7SGH3</accession>
<feature type="compositionally biased region" description="Acidic residues" evidence="6">
    <location>
        <begin position="329"/>
        <end position="340"/>
    </location>
</feature>
<evidence type="ECO:0000256" key="1">
    <source>
        <dbReference type="ARBA" id="ARBA00004128"/>
    </source>
</evidence>
<dbReference type="Proteomes" id="UP000646827">
    <property type="component" value="Unassembled WGS sequence"/>
</dbReference>
<protein>
    <recommendedName>
        <fullName evidence="7">SPX domain-containing protein</fullName>
    </recommendedName>
</protein>
<dbReference type="PANTHER" id="PTHR46140:SF1">
    <property type="entry name" value="VACUOLAR TRANSPORTER CHAPERONE COMPLEX SUBUNIT 4-RELATED"/>
    <property type="match status" value="1"/>
</dbReference>
<comment type="caution">
    <text evidence="8">The sequence shown here is derived from an EMBL/GenBank/DDBJ whole genome shotgun (WGS) entry which is preliminary data.</text>
</comment>
<evidence type="ECO:0000256" key="4">
    <source>
        <dbReference type="ARBA" id="ARBA00022989"/>
    </source>
</evidence>
<keyword evidence="2" id="KW-0926">Vacuole</keyword>
<feature type="compositionally biased region" description="Low complexity" evidence="6">
    <location>
        <begin position="298"/>
        <end position="317"/>
    </location>
</feature>
<proteinExistence type="predicted"/>
<sequence>MDDTARTPYELVLHDRPLDALFGRLSSVFVPSHVTTLEQLSDIAQAYGNLKNNDDQYNKQSAHHQYHNENVGPRFYQQQHLQWRFFYMDTNKLHQEFEKMIIQQQDNTTLFEKSHRSFLRTLESELIKVHDFYHLKLGEIQRRIAYCNNNDPSFMKKQPHKRLSHLEAEMKALPWETQHLVNFIKANHCDLFTIVYKYDHHLSSSSYARHDKQQNVMQNQLFRLVASKSFCEPAQLFALIVSLNALYKFMRSNQLSSRAPSSVDSWSPTHTEDGDDELRQVPNYTSIYVTNTAANSATGATATTTTPPRLTTTLLPPTALPPSPATTSDGEDDEVDDEDHYDSSGETDSLNSENENGDDNNMFSIQQFWVHPDNLTEILLYITKYMDLSESTSFPPAQVDTASRRCVQQSIQSNITTLHLDTPDLETYNDRILLGDYQGNDNGTKKGREFKSLRMRWYEKDQSDPTITKPVVAMEEKVYQPVHRGNNTLSRNRNLDKSPFRTPDRNDPIDKHHQAQQLKLQKLRHGNKEYTRHRLWLKSKNMDPWLSGHWSLKHLLNKPYCHHRRTSLPDQCNSDECNDSLLGEQILQMENDARLKQMKPVLKTMLCRTVFSDHESELIVSIDTEIAIARHTLDKVPTHNRTDNNDYRCYNSSSSEGDDYFDHQPPPPKTRINSNEAYPYPSASPGDMVRFPYAVIKISCPAKSRQQSSWLSDLCTSPLLEPVHNFSTYVHGVAILMQNEVEHLPQWLSKMNMDLSRKGKRGQLLKQQIRTLSLKRSSSFENNLLQLPPTPWSTTSAFYSPTSTNSSNSYISSNNNHNGSTRATTPSSTTTKGKFVSEDDLGAAAAAATTTTASPTTAIETRTATMIADERQPLLQKQHQRHSAESYCSFDHPSSSRSNPAQCQDCMTRRQSSSLYNKSNSNSCVSSSDSLFSKYNNNNSNSNSSSNIIERDRDEGGKATVTDRLTRLICALWPTLGEITNHKAVRSGAILPVHNNSALKEEEEEQGIT</sequence>
<dbReference type="InterPro" id="IPR042267">
    <property type="entry name" value="VTC_sf"/>
</dbReference>
<dbReference type="InterPro" id="IPR018966">
    <property type="entry name" value="VTC_domain"/>
</dbReference>
<keyword evidence="5" id="KW-0472">Membrane</keyword>
<feature type="region of interest" description="Disordered" evidence="6">
    <location>
        <begin position="298"/>
        <end position="359"/>
    </location>
</feature>
<evidence type="ECO:0000256" key="3">
    <source>
        <dbReference type="ARBA" id="ARBA00022692"/>
    </source>
</evidence>
<reference evidence="8 9" key="1">
    <citation type="submission" date="2020-12" db="EMBL/GenBank/DDBJ databases">
        <title>Metabolic potential, ecology and presence of endohyphal bacteria is reflected in genomic diversity of Mucoromycotina.</title>
        <authorList>
            <person name="Muszewska A."/>
            <person name="Okrasinska A."/>
            <person name="Steczkiewicz K."/>
            <person name="Drgas O."/>
            <person name="Orlowska M."/>
            <person name="Perlinska-Lenart U."/>
            <person name="Aleksandrzak-Piekarczyk T."/>
            <person name="Szatraj K."/>
            <person name="Zielenkiewicz U."/>
            <person name="Pilsyk S."/>
            <person name="Malc E."/>
            <person name="Mieczkowski P."/>
            <person name="Kruszewska J.S."/>
            <person name="Biernat P."/>
            <person name="Pawlowska J."/>
        </authorList>
    </citation>
    <scope>NUCLEOTIDE SEQUENCE [LARGE SCALE GENOMIC DNA]</scope>
    <source>
        <strain evidence="8 9">CBS 142.35</strain>
    </source>
</reference>
<dbReference type="PROSITE" id="PS51382">
    <property type="entry name" value="SPX"/>
    <property type="match status" value="1"/>
</dbReference>
<dbReference type="AlphaFoldDB" id="A0A8H7SGH3"/>
<feature type="domain" description="SPX" evidence="7">
    <location>
        <begin position="69"/>
        <end position="212"/>
    </location>
</feature>
<evidence type="ECO:0000256" key="2">
    <source>
        <dbReference type="ARBA" id="ARBA00022554"/>
    </source>
</evidence>
<comment type="subcellular location">
    <subcellularLocation>
        <location evidence="1">Vacuole membrane</location>
        <topology evidence="1">Multi-pass membrane protein</topology>
    </subcellularLocation>
</comment>
<feature type="compositionally biased region" description="Basic and acidic residues" evidence="6">
    <location>
        <begin position="636"/>
        <end position="646"/>
    </location>
</feature>
<dbReference type="OrthoDB" id="6493944at2759"/>
<feature type="compositionally biased region" description="Low complexity" evidence="6">
    <location>
        <begin position="935"/>
        <end position="947"/>
    </location>
</feature>
<feature type="region of interest" description="Disordered" evidence="6">
    <location>
        <begin position="874"/>
        <end position="903"/>
    </location>
</feature>